<accession>A0A9W9UQM3</accession>
<evidence type="ECO:0000313" key="2">
    <source>
        <dbReference type="Proteomes" id="UP001148299"/>
    </source>
</evidence>
<reference evidence="1" key="1">
    <citation type="submission" date="2022-12" db="EMBL/GenBank/DDBJ databases">
        <authorList>
            <person name="Petersen C."/>
        </authorList>
    </citation>
    <scope>NUCLEOTIDE SEQUENCE</scope>
    <source>
        <strain evidence="1">IBT 35675</strain>
    </source>
</reference>
<name>A0A9W9UQM3_PENBR</name>
<evidence type="ECO:0000313" key="1">
    <source>
        <dbReference type="EMBL" id="KAJ5353697.1"/>
    </source>
</evidence>
<proteinExistence type="predicted"/>
<sequence>MQPLLNIESKQAAGTAGVAVARLVAQLLALLCVLLSTDPPKALEGSYLDVAGNGVTVTAATTAGANTNASNGAANSTTFSAADDLDRIVLRSLPGVTIPLFLISAKLAGEGRDQSSTQKSESETHFGKAFLFE</sequence>
<dbReference type="AlphaFoldDB" id="A0A9W9UQM3"/>
<dbReference type="EMBL" id="JAPZBR010000005">
    <property type="protein sequence ID" value="KAJ5353697.1"/>
    <property type="molecule type" value="Genomic_DNA"/>
</dbReference>
<protein>
    <submittedName>
        <fullName evidence="1">Uncharacterized protein</fullName>
    </submittedName>
</protein>
<comment type="caution">
    <text evidence="1">The sequence shown here is derived from an EMBL/GenBank/DDBJ whole genome shotgun (WGS) entry which is preliminary data.</text>
</comment>
<organism evidence="1 2">
    <name type="scientific">Penicillium brevicompactum</name>
    <dbReference type="NCBI Taxonomy" id="5074"/>
    <lineage>
        <taxon>Eukaryota</taxon>
        <taxon>Fungi</taxon>
        <taxon>Dikarya</taxon>
        <taxon>Ascomycota</taxon>
        <taxon>Pezizomycotina</taxon>
        <taxon>Eurotiomycetes</taxon>
        <taxon>Eurotiomycetidae</taxon>
        <taxon>Eurotiales</taxon>
        <taxon>Aspergillaceae</taxon>
        <taxon>Penicillium</taxon>
    </lineage>
</organism>
<gene>
    <name evidence="1" type="ORF">N7541_006261</name>
</gene>
<dbReference type="Proteomes" id="UP001148299">
    <property type="component" value="Unassembled WGS sequence"/>
</dbReference>
<keyword evidence="2" id="KW-1185">Reference proteome</keyword>
<reference evidence="1" key="2">
    <citation type="journal article" date="2023" name="IMA Fungus">
        <title>Comparative genomic study of the Penicillium genus elucidates a diverse pangenome and 15 lateral gene transfer events.</title>
        <authorList>
            <person name="Petersen C."/>
            <person name="Sorensen T."/>
            <person name="Nielsen M.R."/>
            <person name="Sondergaard T.E."/>
            <person name="Sorensen J.L."/>
            <person name="Fitzpatrick D.A."/>
            <person name="Frisvad J.C."/>
            <person name="Nielsen K.L."/>
        </authorList>
    </citation>
    <scope>NUCLEOTIDE SEQUENCE</scope>
    <source>
        <strain evidence="1">IBT 35675</strain>
    </source>
</reference>